<keyword evidence="14 18" id="KW-1133">Transmembrane helix</keyword>
<dbReference type="SFLD" id="SFLDG00002">
    <property type="entry name" value="C1.7:_P-type_atpase_like"/>
    <property type="match status" value="1"/>
</dbReference>
<dbReference type="InterPro" id="IPR001757">
    <property type="entry name" value="P_typ_ATPase"/>
</dbReference>
<evidence type="ECO:0000256" key="16">
    <source>
        <dbReference type="ARBA" id="ARBA00029806"/>
    </source>
</evidence>
<name>A0A9P8IG24_9PEZI</name>
<dbReference type="InterPro" id="IPR036412">
    <property type="entry name" value="HAD-like_sf"/>
</dbReference>
<comment type="catalytic activity">
    <reaction evidence="17">
        <text>Mg(2+)(out) + ATP + H2O = Mg(2+)(in) + ADP + phosphate + H(+)</text>
        <dbReference type="Rhea" id="RHEA:10260"/>
        <dbReference type="ChEBI" id="CHEBI:15377"/>
        <dbReference type="ChEBI" id="CHEBI:15378"/>
        <dbReference type="ChEBI" id="CHEBI:18420"/>
        <dbReference type="ChEBI" id="CHEBI:30616"/>
        <dbReference type="ChEBI" id="CHEBI:43474"/>
        <dbReference type="ChEBI" id="CHEBI:456216"/>
        <dbReference type="EC" id="7.2.2.14"/>
    </reaction>
</comment>
<evidence type="ECO:0000256" key="2">
    <source>
        <dbReference type="ARBA" id="ARBA00004429"/>
    </source>
</evidence>
<feature type="transmembrane region" description="Helical" evidence="18">
    <location>
        <begin position="45"/>
        <end position="67"/>
    </location>
</feature>
<comment type="subcellular location">
    <subcellularLocation>
        <location evidence="2">Cell inner membrane</location>
        <topology evidence="2">Multi-pass membrane protein</topology>
    </subcellularLocation>
</comment>
<keyword evidence="11" id="KW-0067">ATP-binding</keyword>
<dbReference type="SUPFAM" id="SSF81653">
    <property type="entry name" value="Calcium ATPase, transduction domain A"/>
    <property type="match status" value="1"/>
</dbReference>
<dbReference type="InterPro" id="IPR023214">
    <property type="entry name" value="HAD_sf"/>
</dbReference>
<dbReference type="Proteomes" id="UP000750711">
    <property type="component" value="Unassembled WGS sequence"/>
</dbReference>
<feature type="transmembrane region" description="Helical" evidence="18">
    <location>
        <begin position="760"/>
        <end position="781"/>
    </location>
</feature>
<dbReference type="GO" id="GO:0005524">
    <property type="term" value="F:ATP binding"/>
    <property type="evidence" value="ECO:0007669"/>
    <property type="project" value="UniProtKB-KW"/>
</dbReference>
<evidence type="ECO:0000256" key="4">
    <source>
        <dbReference type="ARBA" id="ARBA00012786"/>
    </source>
</evidence>
<reference evidence="20" key="1">
    <citation type="submission" date="2021-03" db="EMBL/GenBank/DDBJ databases">
        <title>Comparative genomics and phylogenomic investigation of the class Geoglossomycetes provide insights into ecological specialization and systematics.</title>
        <authorList>
            <person name="Melie T."/>
            <person name="Pirro S."/>
            <person name="Miller A.N."/>
            <person name="Quandt A."/>
        </authorList>
    </citation>
    <scope>NUCLEOTIDE SEQUENCE</scope>
    <source>
        <strain evidence="20">CAQ_001_2017</strain>
    </source>
</reference>
<dbReference type="GO" id="GO:0016887">
    <property type="term" value="F:ATP hydrolysis activity"/>
    <property type="evidence" value="ECO:0007669"/>
    <property type="project" value="InterPro"/>
</dbReference>
<dbReference type="SUPFAM" id="SSF81660">
    <property type="entry name" value="Metal cation-transporting ATPase, ATP-binding domain N"/>
    <property type="match status" value="1"/>
</dbReference>
<dbReference type="Pfam" id="PF00689">
    <property type="entry name" value="Cation_ATPase_C"/>
    <property type="match status" value="1"/>
</dbReference>
<dbReference type="EMBL" id="JAGHQM010001974">
    <property type="protein sequence ID" value="KAH0551508.1"/>
    <property type="molecule type" value="Genomic_DNA"/>
</dbReference>
<keyword evidence="10" id="KW-0547">Nucleotide-binding</keyword>
<evidence type="ECO:0000256" key="5">
    <source>
        <dbReference type="ARBA" id="ARBA00013555"/>
    </source>
</evidence>
<feature type="transmembrane region" description="Helical" evidence="18">
    <location>
        <begin position="862"/>
        <end position="887"/>
    </location>
</feature>
<dbReference type="SUPFAM" id="SSF81665">
    <property type="entry name" value="Calcium ATPase, transmembrane domain M"/>
    <property type="match status" value="1"/>
</dbReference>
<keyword evidence="13" id="KW-1278">Translocase</keyword>
<evidence type="ECO:0000256" key="11">
    <source>
        <dbReference type="ARBA" id="ARBA00022840"/>
    </source>
</evidence>
<evidence type="ECO:0000256" key="3">
    <source>
        <dbReference type="ARBA" id="ARBA00008746"/>
    </source>
</evidence>
<evidence type="ECO:0000313" key="20">
    <source>
        <dbReference type="EMBL" id="KAH0551508.1"/>
    </source>
</evidence>
<dbReference type="InterPro" id="IPR008250">
    <property type="entry name" value="ATPase_P-typ_transduc_dom_A_sf"/>
</dbReference>
<dbReference type="Pfam" id="PF00690">
    <property type="entry name" value="Cation_ATPase_N"/>
    <property type="match status" value="1"/>
</dbReference>
<dbReference type="Pfam" id="PF13246">
    <property type="entry name" value="Cation_ATPase"/>
    <property type="match status" value="1"/>
</dbReference>
<organism evidence="20 21">
    <name type="scientific">Trichoglossum hirsutum</name>
    <dbReference type="NCBI Taxonomy" id="265104"/>
    <lineage>
        <taxon>Eukaryota</taxon>
        <taxon>Fungi</taxon>
        <taxon>Dikarya</taxon>
        <taxon>Ascomycota</taxon>
        <taxon>Pezizomycotina</taxon>
        <taxon>Geoglossomycetes</taxon>
        <taxon>Geoglossales</taxon>
        <taxon>Geoglossaceae</taxon>
        <taxon>Trichoglossum</taxon>
    </lineage>
</organism>
<evidence type="ECO:0000256" key="15">
    <source>
        <dbReference type="ARBA" id="ARBA00023136"/>
    </source>
</evidence>
<gene>
    <name evidence="20" type="ORF">GP486_007277</name>
</gene>
<feature type="transmembrane region" description="Helical" evidence="18">
    <location>
        <begin position="249"/>
        <end position="267"/>
    </location>
</feature>
<dbReference type="SUPFAM" id="SSF56784">
    <property type="entry name" value="HAD-like"/>
    <property type="match status" value="1"/>
</dbReference>
<keyword evidence="9 18" id="KW-0812">Transmembrane</keyword>
<dbReference type="Gene3D" id="1.20.1110.10">
    <property type="entry name" value="Calcium-transporting ATPase, transmembrane domain"/>
    <property type="match status" value="1"/>
</dbReference>
<comment type="caution">
    <text evidence="20">The sequence shown here is derived from an EMBL/GenBank/DDBJ whole genome shotgun (WGS) entry which is preliminary data.</text>
</comment>
<dbReference type="PRINTS" id="PR01836">
    <property type="entry name" value="MGATPASE"/>
</dbReference>
<dbReference type="InterPro" id="IPR059000">
    <property type="entry name" value="ATPase_P-type_domA"/>
</dbReference>
<proteinExistence type="inferred from homology"/>
<comment type="function">
    <text evidence="1">Mediates magnesium influx to the cytosol.</text>
</comment>
<dbReference type="Pfam" id="PF00122">
    <property type="entry name" value="E1-E2_ATPase"/>
    <property type="match status" value="1"/>
</dbReference>
<keyword evidence="21" id="KW-1185">Reference proteome</keyword>
<dbReference type="InterPro" id="IPR004014">
    <property type="entry name" value="ATPase_P-typ_cation-transptr_N"/>
</dbReference>
<evidence type="ECO:0000256" key="7">
    <source>
        <dbReference type="ARBA" id="ARBA00022519"/>
    </source>
</evidence>
<dbReference type="PANTHER" id="PTHR42861">
    <property type="entry name" value="CALCIUM-TRANSPORTING ATPASE"/>
    <property type="match status" value="1"/>
</dbReference>
<keyword evidence="8" id="KW-0597">Phosphoprotein</keyword>
<dbReference type="AlphaFoldDB" id="A0A9P8IG24"/>
<evidence type="ECO:0000256" key="18">
    <source>
        <dbReference type="SAM" id="Phobius"/>
    </source>
</evidence>
<dbReference type="SFLD" id="SFLDS00003">
    <property type="entry name" value="Haloacid_Dehalogenase"/>
    <property type="match status" value="1"/>
</dbReference>
<evidence type="ECO:0000256" key="9">
    <source>
        <dbReference type="ARBA" id="ARBA00022692"/>
    </source>
</evidence>
<dbReference type="NCBIfam" id="TIGR01494">
    <property type="entry name" value="ATPase_P-type"/>
    <property type="match status" value="2"/>
</dbReference>
<dbReference type="InterPro" id="IPR006415">
    <property type="entry name" value="P-type_ATPase_IIIB"/>
</dbReference>
<dbReference type="InterPro" id="IPR023299">
    <property type="entry name" value="ATPase_P-typ_cyto_dom_N"/>
</dbReference>
<evidence type="ECO:0000256" key="6">
    <source>
        <dbReference type="ARBA" id="ARBA00022475"/>
    </source>
</evidence>
<dbReference type="EC" id="7.2.2.14" evidence="4"/>
<accession>A0A9P8IG24</accession>
<dbReference type="Gene3D" id="2.70.150.10">
    <property type="entry name" value="Calcium-transporting ATPase, cytoplasmic transduction domain A"/>
    <property type="match status" value="1"/>
</dbReference>
<evidence type="ECO:0000313" key="21">
    <source>
        <dbReference type="Proteomes" id="UP000750711"/>
    </source>
</evidence>
<keyword evidence="6" id="KW-1003">Cell membrane</keyword>
<dbReference type="GO" id="GO:0015444">
    <property type="term" value="F:P-type magnesium transporter activity"/>
    <property type="evidence" value="ECO:0007669"/>
    <property type="project" value="UniProtKB-EC"/>
</dbReference>
<dbReference type="InterPro" id="IPR023298">
    <property type="entry name" value="ATPase_P-typ_TM_dom_sf"/>
</dbReference>
<evidence type="ECO:0000256" key="10">
    <source>
        <dbReference type="ARBA" id="ARBA00022741"/>
    </source>
</evidence>
<feature type="transmembrane region" description="Helical" evidence="18">
    <location>
        <begin position="73"/>
        <end position="92"/>
    </location>
</feature>
<dbReference type="PROSITE" id="PS00154">
    <property type="entry name" value="ATPASE_E1_E2"/>
    <property type="match status" value="1"/>
</dbReference>
<feature type="transmembrane region" description="Helical" evidence="18">
    <location>
        <begin position="801"/>
        <end position="819"/>
    </location>
</feature>
<dbReference type="GO" id="GO:0005886">
    <property type="term" value="C:plasma membrane"/>
    <property type="evidence" value="ECO:0007669"/>
    <property type="project" value="UniProtKB-SubCell"/>
</dbReference>
<evidence type="ECO:0000256" key="14">
    <source>
        <dbReference type="ARBA" id="ARBA00022989"/>
    </source>
</evidence>
<dbReference type="NCBIfam" id="TIGR01524">
    <property type="entry name" value="ATPase-IIIB_Mg"/>
    <property type="match status" value="1"/>
</dbReference>
<feature type="transmembrane region" description="Helical" evidence="18">
    <location>
        <begin position="831"/>
        <end position="850"/>
    </location>
</feature>
<dbReference type="SMART" id="SM00831">
    <property type="entry name" value="Cation_ATPase_N"/>
    <property type="match status" value="1"/>
</dbReference>
<evidence type="ECO:0000256" key="12">
    <source>
        <dbReference type="ARBA" id="ARBA00022842"/>
    </source>
</evidence>
<feature type="transmembrane region" description="Helical" evidence="18">
    <location>
        <begin position="279"/>
        <end position="303"/>
    </location>
</feature>
<keyword evidence="7" id="KW-0997">Cell inner membrane</keyword>
<dbReference type="Gene3D" id="3.40.50.1000">
    <property type="entry name" value="HAD superfamily/HAD-like"/>
    <property type="match status" value="1"/>
</dbReference>
<keyword evidence="12" id="KW-0460">Magnesium</keyword>
<sequence>MGSAAALSHLQTTARGLTNTEASRRLKLNGRNALSCKKPVAWWQLLIQVIPNPFNILLALIAIISVANPEPNWSTFIILSVMIVISCAVRFWQEFRSNAAATRLQASVSNNSRVRRQSAEPLKTAADLPFEEMIVGAETLVPGDILFIDPGDSIPADCLLIQGTHLTISQSSLTGESAGVRKTANPRTEKDSLDAFALENVVFMGTSVISGGGLALVLRTGDDAVIASITKALNAKAPLNAFQLGIRNVSYMLIAFMLVMVPIVLVISGKVTHDWRGAALFSVSVAVGLVPEMLPAIVNANLARGAFRLAKKKAIVKRLDSIQNLGAMSVLCSDKTGTLTNDEISLSSYLNCTGDPEPEVFRLAYINAVSQSGTKNVVDSAIINFDIFGDTTNTKLGSSDEKHRQLSLVDYEKIAEIPFTFENRRSSCVVKYSTGKYELICKGAFEETMNLCTHIRVDENADPTPIDRAHHLELSHRVSSLNAEGYRTILVATREVTASQSENLNADTTAEILMDLETQLTARGLLMFLDPPKPDAAVSINKLQGLGVEVKVLTGDTLGVALQVCRALNLVTEVDEANVQAISGPDLARLEGTKEFDDVVRTCVVFAKLTPAQKGQVILSLKQRGECVGMLGDGINDSIALKYADVGISVDSGAGVAKDVAEIILTQKQLDIVVECVTTGRFTHGNTIKYIKMVASSNFGNVFSILAASAWLPFQPMTGLQILIQNLLYDISQIAIPWDRVDEEYLAVPRRWNAKDLLRFIIFLGPLSSTIDICTFCLGWFYYGIRSTDDPLKVARFQTHWFLEGLLTQTLIVHLLRTAKVPVFQSRASPILVFSTISVIAIGVAVPYIPPLQKALGLARPATSFLGLLAAELLVYCLEVQFVKVIYKRLF</sequence>
<dbReference type="SFLD" id="SFLDF00027">
    <property type="entry name" value="p-type_atpase"/>
    <property type="match status" value="1"/>
</dbReference>
<evidence type="ECO:0000256" key="1">
    <source>
        <dbReference type="ARBA" id="ARBA00003954"/>
    </source>
</evidence>
<comment type="similarity">
    <text evidence="3">Belongs to the cation transport ATPase (P-type) (TC 3.A.3) family. Type IIIB subfamily.</text>
</comment>
<evidence type="ECO:0000259" key="19">
    <source>
        <dbReference type="SMART" id="SM00831"/>
    </source>
</evidence>
<keyword evidence="15 18" id="KW-0472">Membrane</keyword>
<dbReference type="Gene3D" id="3.40.1110.10">
    <property type="entry name" value="Calcium-transporting ATPase, cytoplasmic domain N"/>
    <property type="match status" value="1"/>
</dbReference>
<evidence type="ECO:0000256" key="17">
    <source>
        <dbReference type="ARBA" id="ARBA00047295"/>
    </source>
</evidence>
<feature type="domain" description="Cation-transporting P-type ATPase N-terminal" evidence="19">
    <location>
        <begin position="1"/>
        <end position="70"/>
    </location>
</feature>
<dbReference type="InterPro" id="IPR044492">
    <property type="entry name" value="P_typ_ATPase_HD_dom"/>
</dbReference>
<feature type="non-terminal residue" evidence="20">
    <location>
        <position position="1"/>
    </location>
</feature>
<dbReference type="InterPro" id="IPR006068">
    <property type="entry name" value="ATPase_P-typ_cation-transptr_C"/>
</dbReference>
<evidence type="ECO:0000256" key="8">
    <source>
        <dbReference type="ARBA" id="ARBA00022553"/>
    </source>
</evidence>
<protein>
    <recommendedName>
        <fullName evidence="5">Magnesium-transporting ATPase, P-type 1</fullName>
        <ecNumber evidence="4">7.2.2.14</ecNumber>
    </recommendedName>
    <alternativeName>
        <fullName evidence="16">Mg(2+) transport ATPase, P-type 1</fullName>
    </alternativeName>
</protein>
<dbReference type="InterPro" id="IPR018303">
    <property type="entry name" value="ATPase_P-typ_P_site"/>
</dbReference>
<evidence type="ECO:0000256" key="13">
    <source>
        <dbReference type="ARBA" id="ARBA00022967"/>
    </source>
</evidence>